<keyword evidence="7" id="KW-0411">Iron-sulfur</keyword>
<dbReference type="Pfam" id="PF00111">
    <property type="entry name" value="Fer2"/>
    <property type="match status" value="1"/>
</dbReference>
<evidence type="ECO:0000313" key="11">
    <source>
        <dbReference type="Proteomes" id="UP001165270"/>
    </source>
</evidence>
<dbReference type="Gene3D" id="2.40.30.10">
    <property type="entry name" value="Translation factors"/>
    <property type="match status" value="1"/>
</dbReference>
<evidence type="ECO:0000259" key="9">
    <source>
        <dbReference type="PROSITE" id="PS51384"/>
    </source>
</evidence>
<keyword evidence="11" id="KW-1185">Reference proteome</keyword>
<dbReference type="RefSeq" id="WP_242711627.1">
    <property type="nucleotide sequence ID" value="NZ_JALDAX010000011.1"/>
</dbReference>
<feature type="domain" description="FAD-binding FR-type" evidence="9">
    <location>
        <begin position="1"/>
        <end position="101"/>
    </location>
</feature>
<accession>A0ABS9XR78</accession>
<dbReference type="PROSITE" id="PS00197">
    <property type="entry name" value="2FE2S_FER_1"/>
    <property type="match status" value="1"/>
</dbReference>
<dbReference type="CDD" id="cd00207">
    <property type="entry name" value="fer2"/>
    <property type="match status" value="1"/>
</dbReference>
<dbReference type="Gene3D" id="3.40.50.80">
    <property type="entry name" value="Nucleotide-binding domain of ferredoxin-NADP reductase (FNR) module"/>
    <property type="match status" value="1"/>
</dbReference>
<evidence type="ECO:0000259" key="8">
    <source>
        <dbReference type="PROSITE" id="PS51085"/>
    </source>
</evidence>
<feature type="domain" description="2Fe-2S ferredoxin-type" evidence="8">
    <location>
        <begin position="212"/>
        <end position="303"/>
    </location>
</feature>
<keyword evidence="6" id="KW-0408">Iron</keyword>
<dbReference type="SUPFAM" id="SSF54292">
    <property type="entry name" value="2Fe-2S ferredoxin-like"/>
    <property type="match status" value="1"/>
</dbReference>
<evidence type="ECO:0000313" key="10">
    <source>
        <dbReference type="EMBL" id="MCI3243417.1"/>
    </source>
</evidence>
<dbReference type="Pfam" id="PF00175">
    <property type="entry name" value="NAD_binding_1"/>
    <property type="match status" value="1"/>
</dbReference>
<dbReference type="PROSITE" id="PS51085">
    <property type="entry name" value="2FE2S_FER_2"/>
    <property type="match status" value="1"/>
</dbReference>
<comment type="caution">
    <text evidence="10">The sequence shown here is derived from an EMBL/GenBank/DDBJ whole genome shotgun (WGS) entry which is preliminary data.</text>
</comment>
<dbReference type="SUPFAM" id="SSF52343">
    <property type="entry name" value="Ferredoxin reductase-like, C-terminal NADP-linked domain"/>
    <property type="match status" value="1"/>
</dbReference>
<dbReference type="InterPro" id="IPR012675">
    <property type="entry name" value="Beta-grasp_dom_sf"/>
</dbReference>
<dbReference type="InterPro" id="IPR050415">
    <property type="entry name" value="MRET"/>
</dbReference>
<name>A0ABS9XR78_9ACTN</name>
<organism evidence="10 11">
    <name type="scientific">Streptomyces spinosisporus</name>
    <dbReference type="NCBI Taxonomy" id="2927582"/>
    <lineage>
        <taxon>Bacteria</taxon>
        <taxon>Bacillati</taxon>
        <taxon>Actinomycetota</taxon>
        <taxon>Actinomycetes</taxon>
        <taxon>Kitasatosporales</taxon>
        <taxon>Streptomycetaceae</taxon>
        <taxon>Streptomyces</taxon>
    </lineage>
</organism>
<evidence type="ECO:0000256" key="4">
    <source>
        <dbReference type="ARBA" id="ARBA00022723"/>
    </source>
</evidence>
<dbReference type="PANTHER" id="PTHR47354:SF1">
    <property type="entry name" value="CARNITINE MONOOXYGENASE REDUCTASE SUBUNIT"/>
    <property type="match status" value="1"/>
</dbReference>
<dbReference type="Gene3D" id="3.10.20.30">
    <property type="match status" value="1"/>
</dbReference>
<dbReference type="InterPro" id="IPR006058">
    <property type="entry name" value="2Fe2S_fd_BS"/>
</dbReference>
<keyword evidence="3" id="KW-0001">2Fe-2S</keyword>
<sequence>MQQTTVVDRIEPAAEDVVSVTLRAATEPLAPWEPGAHIDLRLPNWLTRQYSLCGDPADREHYRIAVRHDALSRGGSEYIHRFLREGRSLDVSLPRNHFPLLPAPEYLFLAGGIGITPLLPMLRAAVASGVPASLVYVGPSRGTMPFLDELRARHGDRVRVVATRHDGRPDLAALASALGPGALVYCCGPAPMLAAAEEAFPAEQLHAERFRPQVRTFAANTPFTAVCSRSGRTVEVPAGESLLDALNHAGLPVPSGCREGVCGSCELTVLDGEPEHRDDIGAPEGRMYACVSRALSARLVLDL</sequence>
<dbReference type="InterPro" id="IPR001433">
    <property type="entry name" value="OxRdtase_FAD/NAD-bd"/>
</dbReference>
<dbReference type="SUPFAM" id="SSF63380">
    <property type="entry name" value="Riboflavin synthase domain-like"/>
    <property type="match status" value="1"/>
</dbReference>
<evidence type="ECO:0000256" key="1">
    <source>
        <dbReference type="ARBA" id="ARBA00001974"/>
    </source>
</evidence>
<dbReference type="PANTHER" id="PTHR47354">
    <property type="entry name" value="NADH OXIDOREDUCTASE HCR"/>
    <property type="match status" value="1"/>
</dbReference>
<reference evidence="10" key="1">
    <citation type="submission" date="2022-03" db="EMBL/GenBank/DDBJ databases">
        <title>Streptomyces 7R015 and 7R016 isolated from Barleria lupulina in Thailand.</title>
        <authorList>
            <person name="Kanchanasin P."/>
            <person name="Phongsopitanun W."/>
            <person name="Tanasupawat S."/>
        </authorList>
    </citation>
    <scope>NUCLEOTIDE SEQUENCE</scope>
    <source>
        <strain evidence="10">7R016</strain>
    </source>
</reference>
<evidence type="ECO:0000256" key="5">
    <source>
        <dbReference type="ARBA" id="ARBA00023002"/>
    </source>
</evidence>
<protein>
    <submittedName>
        <fullName evidence="10">PDR/VanB family oxidoreductase</fullName>
    </submittedName>
</protein>
<keyword evidence="2" id="KW-0285">Flavoprotein</keyword>
<dbReference type="InterPro" id="IPR001041">
    <property type="entry name" value="2Fe-2S_ferredoxin-type"/>
</dbReference>
<dbReference type="InterPro" id="IPR017938">
    <property type="entry name" value="Riboflavin_synthase-like_b-brl"/>
</dbReference>
<keyword evidence="5" id="KW-0560">Oxidoreductase</keyword>
<dbReference type="Proteomes" id="UP001165270">
    <property type="component" value="Unassembled WGS sequence"/>
</dbReference>
<dbReference type="PRINTS" id="PR00409">
    <property type="entry name" value="PHDIOXRDTASE"/>
</dbReference>
<dbReference type="EMBL" id="JALDAX010000011">
    <property type="protein sequence ID" value="MCI3243417.1"/>
    <property type="molecule type" value="Genomic_DNA"/>
</dbReference>
<dbReference type="PROSITE" id="PS51384">
    <property type="entry name" value="FAD_FR"/>
    <property type="match status" value="1"/>
</dbReference>
<evidence type="ECO:0000256" key="7">
    <source>
        <dbReference type="ARBA" id="ARBA00023014"/>
    </source>
</evidence>
<keyword evidence="4" id="KW-0479">Metal-binding</keyword>
<gene>
    <name evidence="10" type="ORF">MQN93_27205</name>
</gene>
<dbReference type="InterPro" id="IPR017927">
    <property type="entry name" value="FAD-bd_FR_type"/>
</dbReference>
<dbReference type="CDD" id="cd06185">
    <property type="entry name" value="PDR_like"/>
    <property type="match status" value="1"/>
</dbReference>
<dbReference type="InterPro" id="IPR036010">
    <property type="entry name" value="2Fe-2S_ferredoxin-like_sf"/>
</dbReference>
<comment type="cofactor">
    <cofactor evidence="1">
        <name>FAD</name>
        <dbReference type="ChEBI" id="CHEBI:57692"/>
    </cofactor>
</comment>
<proteinExistence type="predicted"/>
<evidence type="ECO:0000256" key="2">
    <source>
        <dbReference type="ARBA" id="ARBA00022630"/>
    </source>
</evidence>
<evidence type="ECO:0000256" key="6">
    <source>
        <dbReference type="ARBA" id="ARBA00023004"/>
    </source>
</evidence>
<evidence type="ECO:0000256" key="3">
    <source>
        <dbReference type="ARBA" id="ARBA00022714"/>
    </source>
</evidence>
<dbReference type="InterPro" id="IPR039261">
    <property type="entry name" value="FNR_nucleotide-bd"/>
</dbReference>